<dbReference type="PANTHER" id="PTHR48100">
    <property type="entry name" value="BROAD-SPECIFICITY PHOSPHATASE YOR283W-RELATED"/>
    <property type="match status" value="1"/>
</dbReference>
<dbReference type="RefSeq" id="WP_336587936.1">
    <property type="nucleotide sequence ID" value="NZ_JBBAXC010000013.1"/>
</dbReference>
<dbReference type="CDD" id="cd07067">
    <property type="entry name" value="HP_PGM_like"/>
    <property type="match status" value="1"/>
</dbReference>
<dbReference type="InterPro" id="IPR029033">
    <property type="entry name" value="His_PPase_superfam"/>
</dbReference>
<dbReference type="EC" id="3.1.3.-" evidence="1"/>
<keyword evidence="2" id="KW-1185">Reference proteome</keyword>
<sequence length="190" mass="21900">MKTTIYMVRHGDSPKVGNERTRGLTTKGKRDANEITELLKGEEIDIFLSSPYDRAILTIEEMAQRAGKEIVVKEDLKERVFFHDDNRHPDNELFPVLEKSFSDPTYSLPGGESNQECQQRAVSVLNELLTEHQGRKMAIGTHGAVMTLMMHHYDKQYDLSFLLSTSKPDVYKMEFNGQDLVDVQRLWHKE</sequence>
<dbReference type="Pfam" id="PF00300">
    <property type="entry name" value="His_Phos_1"/>
    <property type="match status" value="1"/>
</dbReference>
<gene>
    <name evidence="1" type="ORF">WAK64_15675</name>
</gene>
<dbReference type="InterPro" id="IPR050275">
    <property type="entry name" value="PGM_Phosphatase"/>
</dbReference>
<evidence type="ECO:0000313" key="2">
    <source>
        <dbReference type="Proteomes" id="UP001312865"/>
    </source>
</evidence>
<organism evidence="1 2">
    <name type="scientific">Bacillus spongiae</name>
    <dbReference type="NCBI Taxonomy" id="2683610"/>
    <lineage>
        <taxon>Bacteria</taxon>
        <taxon>Bacillati</taxon>
        <taxon>Bacillota</taxon>
        <taxon>Bacilli</taxon>
        <taxon>Bacillales</taxon>
        <taxon>Bacillaceae</taxon>
        <taxon>Bacillus</taxon>
    </lineage>
</organism>
<proteinExistence type="predicted"/>
<dbReference type="Gene3D" id="3.40.50.1240">
    <property type="entry name" value="Phosphoglycerate mutase-like"/>
    <property type="match status" value="1"/>
</dbReference>
<evidence type="ECO:0000313" key="1">
    <source>
        <dbReference type="EMBL" id="MEI5908487.1"/>
    </source>
</evidence>
<dbReference type="GO" id="GO:0016787">
    <property type="term" value="F:hydrolase activity"/>
    <property type="evidence" value="ECO:0007669"/>
    <property type="project" value="UniProtKB-KW"/>
</dbReference>
<keyword evidence="1" id="KW-0378">Hydrolase</keyword>
<dbReference type="Proteomes" id="UP001312865">
    <property type="component" value="Unassembled WGS sequence"/>
</dbReference>
<reference evidence="1 2" key="1">
    <citation type="journal article" date="2018" name="J. Microbiol.">
        <title>Bacillus spongiae sp. nov., isolated from sponge of Jeju Island.</title>
        <authorList>
            <person name="Lee G.E."/>
            <person name="Im W.T."/>
            <person name="Park J.S."/>
        </authorList>
    </citation>
    <scope>NUCLEOTIDE SEQUENCE [LARGE SCALE GENOMIC DNA]</scope>
    <source>
        <strain evidence="1 2">135PIL107-10</strain>
    </source>
</reference>
<dbReference type="PANTHER" id="PTHR48100:SF59">
    <property type="entry name" value="ADENOSYLCOBALAMIN_ALPHA-RIBAZOLE PHOSPHATASE"/>
    <property type="match status" value="1"/>
</dbReference>
<accession>A0ABU8HH46</accession>
<dbReference type="EMBL" id="JBBAXC010000013">
    <property type="protein sequence ID" value="MEI5908487.1"/>
    <property type="molecule type" value="Genomic_DNA"/>
</dbReference>
<protein>
    <submittedName>
        <fullName evidence="1">Histidine phosphatase family protein</fullName>
        <ecNumber evidence="1">3.1.3.-</ecNumber>
    </submittedName>
</protein>
<dbReference type="SUPFAM" id="SSF53254">
    <property type="entry name" value="Phosphoglycerate mutase-like"/>
    <property type="match status" value="1"/>
</dbReference>
<name>A0ABU8HH46_9BACI</name>
<comment type="caution">
    <text evidence="1">The sequence shown here is derived from an EMBL/GenBank/DDBJ whole genome shotgun (WGS) entry which is preliminary data.</text>
</comment>
<dbReference type="InterPro" id="IPR013078">
    <property type="entry name" value="His_Pase_superF_clade-1"/>
</dbReference>